<protein>
    <submittedName>
        <fullName evidence="1">Uncharacterized protein</fullName>
    </submittedName>
</protein>
<dbReference type="AlphaFoldDB" id="A0A4C1X2R0"/>
<dbReference type="EMBL" id="BGZK01000712">
    <property type="protein sequence ID" value="GBP57262.1"/>
    <property type="molecule type" value="Genomic_DNA"/>
</dbReference>
<accession>A0A4C1X2R0</accession>
<evidence type="ECO:0000313" key="2">
    <source>
        <dbReference type="Proteomes" id="UP000299102"/>
    </source>
</evidence>
<gene>
    <name evidence="1" type="ORF">EVAR_44079_1</name>
</gene>
<keyword evidence="2" id="KW-1185">Reference proteome</keyword>
<comment type="caution">
    <text evidence="1">The sequence shown here is derived from an EMBL/GenBank/DDBJ whole genome shotgun (WGS) entry which is preliminary data.</text>
</comment>
<dbReference type="Proteomes" id="UP000299102">
    <property type="component" value="Unassembled WGS sequence"/>
</dbReference>
<name>A0A4C1X2R0_EUMVA</name>
<reference evidence="1 2" key="1">
    <citation type="journal article" date="2019" name="Commun. Biol.">
        <title>The bagworm genome reveals a unique fibroin gene that provides high tensile strength.</title>
        <authorList>
            <person name="Kono N."/>
            <person name="Nakamura H."/>
            <person name="Ohtoshi R."/>
            <person name="Tomita M."/>
            <person name="Numata K."/>
            <person name="Arakawa K."/>
        </authorList>
    </citation>
    <scope>NUCLEOTIDE SEQUENCE [LARGE SCALE GENOMIC DNA]</scope>
</reference>
<evidence type="ECO:0000313" key="1">
    <source>
        <dbReference type="EMBL" id="GBP57262.1"/>
    </source>
</evidence>
<sequence>MFIRGNYCLLSYQLFGWRISPLAAGPAPQTSYAIRFLATKAPIMPVCARPVLPRRRPPASACAPAAVELRFCFIWRCVLSWELFKTVLRCLRFYFVSRYFQLDTAAHASFRNPLSQ</sequence>
<proteinExistence type="predicted"/>
<organism evidence="1 2">
    <name type="scientific">Eumeta variegata</name>
    <name type="common">Bagworm moth</name>
    <name type="synonym">Eumeta japonica</name>
    <dbReference type="NCBI Taxonomy" id="151549"/>
    <lineage>
        <taxon>Eukaryota</taxon>
        <taxon>Metazoa</taxon>
        <taxon>Ecdysozoa</taxon>
        <taxon>Arthropoda</taxon>
        <taxon>Hexapoda</taxon>
        <taxon>Insecta</taxon>
        <taxon>Pterygota</taxon>
        <taxon>Neoptera</taxon>
        <taxon>Endopterygota</taxon>
        <taxon>Lepidoptera</taxon>
        <taxon>Glossata</taxon>
        <taxon>Ditrysia</taxon>
        <taxon>Tineoidea</taxon>
        <taxon>Psychidae</taxon>
        <taxon>Oiketicinae</taxon>
        <taxon>Eumeta</taxon>
    </lineage>
</organism>